<evidence type="ECO:0000313" key="2">
    <source>
        <dbReference type="EMBL" id="KAE9054087.1"/>
    </source>
</evidence>
<dbReference type="Proteomes" id="UP000429523">
    <property type="component" value="Unassembled WGS sequence"/>
</dbReference>
<sequence length="73" mass="7581">MSTASGSARVSAVSTLPAATVLGALSALATRAVFGMCLKQKCCRNSLKRLSAIALSRTVWLPPTMQSSICLPQ</sequence>
<evidence type="ECO:0000313" key="5">
    <source>
        <dbReference type="Proteomes" id="UP000433483"/>
    </source>
</evidence>
<evidence type="ECO:0000313" key="1">
    <source>
        <dbReference type="EMBL" id="KAE8916369.1"/>
    </source>
</evidence>
<dbReference type="AlphaFoldDB" id="A0A6A3D4X1"/>
<keyword evidence="5" id="KW-1185">Reference proteome</keyword>
<evidence type="ECO:0000313" key="3">
    <source>
        <dbReference type="EMBL" id="KAE9148573.1"/>
    </source>
</evidence>
<dbReference type="Proteomes" id="UP000441208">
    <property type="component" value="Unassembled WGS sequence"/>
</dbReference>
<dbReference type="EMBL" id="QXGB01011450">
    <property type="protein sequence ID" value="KAE9148573.1"/>
    <property type="molecule type" value="Genomic_DNA"/>
</dbReference>
<organism evidence="1 4">
    <name type="scientific">Phytophthora fragariae</name>
    <dbReference type="NCBI Taxonomy" id="53985"/>
    <lineage>
        <taxon>Eukaryota</taxon>
        <taxon>Sar</taxon>
        <taxon>Stramenopiles</taxon>
        <taxon>Oomycota</taxon>
        <taxon>Peronosporomycetes</taxon>
        <taxon>Peronosporales</taxon>
        <taxon>Peronosporaceae</taxon>
        <taxon>Phytophthora</taxon>
    </lineage>
</organism>
<evidence type="ECO:0000313" key="6">
    <source>
        <dbReference type="Proteomes" id="UP000441208"/>
    </source>
</evidence>
<dbReference type="EMBL" id="QXGF01010663">
    <property type="protein sequence ID" value="KAE8916369.1"/>
    <property type="molecule type" value="Genomic_DNA"/>
</dbReference>
<dbReference type="EMBL" id="QXFZ01010114">
    <property type="protein sequence ID" value="KAE9054087.1"/>
    <property type="molecule type" value="Genomic_DNA"/>
</dbReference>
<accession>A0A6A3D4X1</accession>
<dbReference type="Proteomes" id="UP000433483">
    <property type="component" value="Unassembled WGS sequence"/>
</dbReference>
<gene>
    <name evidence="3" type="ORF">PF005_g33572</name>
    <name evidence="2" type="ORF">PF007_g32744</name>
    <name evidence="1" type="ORF">PF009_g33308</name>
</gene>
<evidence type="ECO:0000313" key="4">
    <source>
        <dbReference type="Proteomes" id="UP000429523"/>
    </source>
</evidence>
<protein>
    <submittedName>
        <fullName evidence="1">Uncharacterized protein</fullName>
    </submittedName>
</protein>
<comment type="caution">
    <text evidence="1">The sequence shown here is derived from an EMBL/GenBank/DDBJ whole genome shotgun (WGS) entry which is preliminary data.</text>
</comment>
<proteinExistence type="predicted"/>
<name>A0A6A3D4X1_9STRA</name>
<reference evidence="4 5" key="1">
    <citation type="submission" date="2018-08" db="EMBL/GenBank/DDBJ databases">
        <title>Genomic investigation of the strawberry pathogen Phytophthora fragariae indicates pathogenicity is determined by transcriptional variation in three key races.</title>
        <authorList>
            <person name="Adams T.M."/>
            <person name="Armitage A.D."/>
            <person name="Sobczyk M.K."/>
            <person name="Bates H.J."/>
            <person name="Dunwell J.M."/>
            <person name="Nellist C.F."/>
            <person name="Harrison R.J."/>
        </authorList>
    </citation>
    <scope>NUCLEOTIDE SEQUENCE [LARGE SCALE GENOMIC DNA]</scope>
    <source>
        <strain evidence="3 5">NOV-27</strain>
        <strain evidence="2 6">NOV-71</strain>
        <strain evidence="1 4">NOV-9</strain>
    </source>
</reference>